<dbReference type="PIRSF" id="PIRSF020785">
    <property type="entry name" value="Competence_ComB"/>
    <property type="match status" value="1"/>
</dbReference>
<evidence type="ECO:0000256" key="1">
    <source>
        <dbReference type="SAM" id="Coils"/>
    </source>
</evidence>
<proteinExistence type="predicted"/>
<accession>A0A377IXM0</accession>
<feature type="transmembrane region" description="Helical" evidence="2">
    <location>
        <begin position="21"/>
        <end position="39"/>
    </location>
</feature>
<evidence type="ECO:0000256" key="2">
    <source>
        <dbReference type="SAM" id="Phobius"/>
    </source>
</evidence>
<keyword evidence="2" id="KW-1133">Transmembrane helix</keyword>
<dbReference type="Proteomes" id="UP000255264">
    <property type="component" value="Unassembled WGS sequence"/>
</dbReference>
<dbReference type="InterPro" id="IPR016778">
    <property type="entry name" value="Competence_ComB"/>
</dbReference>
<dbReference type="EMBL" id="UGHS01000002">
    <property type="protein sequence ID" value="STO92698.1"/>
    <property type="molecule type" value="Genomic_DNA"/>
</dbReference>
<reference evidence="3 4" key="1">
    <citation type="submission" date="2018-06" db="EMBL/GenBank/DDBJ databases">
        <authorList>
            <consortium name="Pathogen Informatics"/>
            <person name="Doyle S."/>
        </authorList>
    </citation>
    <scope>NUCLEOTIDE SEQUENCE [LARGE SCALE GENOMIC DNA]</scope>
    <source>
        <strain evidence="3 4">NCTC13335</strain>
    </source>
</reference>
<feature type="coiled-coil region" evidence="1">
    <location>
        <begin position="43"/>
        <end position="70"/>
    </location>
</feature>
<keyword evidence="1" id="KW-0175">Coiled coil</keyword>
<organism evidence="3 4">
    <name type="scientific">Haemophilus pittmaniae</name>
    <dbReference type="NCBI Taxonomy" id="249188"/>
    <lineage>
        <taxon>Bacteria</taxon>
        <taxon>Pseudomonadati</taxon>
        <taxon>Pseudomonadota</taxon>
        <taxon>Gammaproteobacteria</taxon>
        <taxon>Pasteurellales</taxon>
        <taxon>Pasteurellaceae</taxon>
        <taxon>Haemophilus</taxon>
    </lineage>
</organism>
<dbReference type="RefSeq" id="WP_007242358.1">
    <property type="nucleotide sequence ID" value="NZ_LT906463.1"/>
</dbReference>
<keyword evidence="4" id="KW-1185">Reference proteome</keyword>
<keyword evidence="2" id="KW-0812">Transmembrane</keyword>
<dbReference type="AlphaFoldDB" id="A0A377IXM0"/>
<keyword evidence="2" id="KW-0472">Membrane</keyword>
<gene>
    <name evidence="3" type="ORF">NCTC13335_00544</name>
</gene>
<name>A0A377IXM0_9PAST</name>
<sequence>MQGINLFPWRQVQYRRALKYFLLRLLLLFLCALGGYWGLEQINQQQRQYLAEQQEQLTLLNQQLIKQEMEISQQRRTLLPQSDGLTLASAKAIARLQLLHELPLLQGELTEVRLDSEQLDMAGNIDSQNAFAELHQFLQQRCGAVNLSQLQNEATNIAFRLQTACDGENK</sequence>
<evidence type="ECO:0000313" key="3">
    <source>
        <dbReference type="EMBL" id="STO92698.1"/>
    </source>
</evidence>
<protein>
    <submittedName>
        <fullName evidence="3">Competence protein B</fullName>
    </submittedName>
</protein>
<evidence type="ECO:0000313" key="4">
    <source>
        <dbReference type="Proteomes" id="UP000255264"/>
    </source>
</evidence>